<name>A0A285CTR2_9RHOB</name>
<reference evidence="4" key="1">
    <citation type="submission" date="2017-08" db="EMBL/GenBank/DDBJ databases">
        <authorList>
            <person name="Varghese N."/>
            <person name="Submissions S."/>
        </authorList>
    </citation>
    <scope>NUCLEOTIDE SEQUENCE [LARGE SCALE GENOMIC DNA]</scope>
    <source>
        <strain evidence="4">JA234</strain>
    </source>
</reference>
<evidence type="ECO:0000313" key="3">
    <source>
        <dbReference type="EMBL" id="SNX70815.1"/>
    </source>
</evidence>
<organism evidence="3 4">
    <name type="scientific">Cereibacter ovatus</name>
    <dbReference type="NCBI Taxonomy" id="439529"/>
    <lineage>
        <taxon>Bacteria</taxon>
        <taxon>Pseudomonadati</taxon>
        <taxon>Pseudomonadota</taxon>
        <taxon>Alphaproteobacteria</taxon>
        <taxon>Rhodobacterales</taxon>
        <taxon>Paracoccaceae</taxon>
        <taxon>Cereibacter</taxon>
    </lineage>
</organism>
<dbReference type="InterPro" id="IPR051807">
    <property type="entry name" value="Sec-metab_biosynth-assoc"/>
</dbReference>
<gene>
    <name evidence="3" type="ORF">SAMN05878503_1078</name>
</gene>
<dbReference type="InterPro" id="IPR011008">
    <property type="entry name" value="Dimeric_a/b-barrel"/>
</dbReference>
<dbReference type="RefSeq" id="WP_097030441.1">
    <property type="nucleotide sequence ID" value="NZ_OAOQ01000007.1"/>
</dbReference>
<dbReference type="OrthoDB" id="2293521at2"/>
<dbReference type="SUPFAM" id="SSF54909">
    <property type="entry name" value="Dimeric alpha+beta barrel"/>
    <property type="match status" value="1"/>
</dbReference>
<dbReference type="InterPro" id="IPR005545">
    <property type="entry name" value="YCII"/>
</dbReference>
<feature type="domain" description="YCII-related" evidence="2">
    <location>
        <begin position="1"/>
        <end position="86"/>
    </location>
</feature>
<accession>A0A285CTR2</accession>
<comment type="similarity">
    <text evidence="1">Belongs to the YciI family.</text>
</comment>
<dbReference type="Proteomes" id="UP000219467">
    <property type="component" value="Unassembled WGS sequence"/>
</dbReference>
<evidence type="ECO:0000313" key="4">
    <source>
        <dbReference type="Proteomes" id="UP000219467"/>
    </source>
</evidence>
<proteinExistence type="inferred from homology"/>
<sequence length="90" mass="9525">MRVALICTDKQGALQTRLDTRAAHLAYIAETGVVEMAGPFLNADGQMTGSLVVLTVDTLAEAQAWAAGDPYAKAGLFDSVTITEWKKVIG</sequence>
<dbReference type="Gene3D" id="3.30.70.1060">
    <property type="entry name" value="Dimeric alpha+beta barrel"/>
    <property type="match status" value="1"/>
</dbReference>
<protein>
    <recommendedName>
        <fullName evidence="2">YCII-related domain-containing protein</fullName>
    </recommendedName>
</protein>
<dbReference type="AlphaFoldDB" id="A0A285CTR2"/>
<dbReference type="PANTHER" id="PTHR33606">
    <property type="entry name" value="PROTEIN YCII"/>
    <property type="match status" value="1"/>
</dbReference>
<dbReference type="EMBL" id="OAOQ01000007">
    <property type="protein sequence ID" value="SNX70815.1"/>
    <property type="molecule type" value="Genomic_DNA"/>
</dbReference>
<dbReference type="PANTHER" id="PTHR33606:SF3">
    <property type="entry name" value="PROTEIN YCII"/>
    <property type="match status" value="1"/>
</dbReference>
<evidence type="ECO:0000256" key="1">
    <source>
        <dbReference type="ARBA" id="ARBA00007689"/>
    </source>
</evidence>
<evidence type="ECO:0000259" key="2">
    <source>
        <dbReference type="Pfam" id="PF03795"/>
    </source>
</evidence>
<dbReference type="Pfam" id="PF03795">
    <property type="entry name" value="YCII"/>
    <property type="match status" value="1"/>
</dbReference>
<keyword evidence="4" id="KW-1185">Reference proteome</keyword>